<comment type="caution">
    <text evidence="8">The sequence shown here is derived from an EMBL/GenBank/DDBJ whole genome shotgun (WGS) entry which is preliminary data.</text>
</comment>
<sequence>MGNMMSLGAQGGDVAGSMDEYVAGLTDAEIKRFSDGYRRICRVESATAATSTRKSSSGSSGNLTTNTVADSSQGPLLTKKLFRNKVLGAFTMIPHSLSDRLFEVLDTERSGELSLRNLLSGLAWLKHGTYEEQVQLLFIIYDLDGAGEVSREVLDRFMDVIYGRKRARHSSTVKFLDRVFDGRTALDAHEFQQIIQEKDERGDALLVKWLAVLAAKIGIEDDPQILALEKTYNPVAIRRRIAQATTFSLPEVTALERQFEKIFDPKGGASTRIPSTQFVEVLSGRGLFPRLLLERFCACTALPELVLFEEFCQFLSDFCRGSSRDDKLRRLFHIYSDRNTTVRVDFGAMKELIHVGAHCDANKSKADAEQEEERQVEEVLWLSSSFLVMALFCCF</sequence>
<dbReference type="EMBL" id="JAGDFL010000275">
    <property type="protein sequence ID" value="KAG7394391.1"/>
    <property type="molecule type" value="Genomic_DNA"/>
</dbReference>
<organism evidence="8 9">
    <name type="scientific">Phytophthora boehmeriae</name>
    <dbReference type="NCBI Taxonomy" id="109152"/>
    <lineage>
        <taxon>Eukaryota</taxon>
        <taxon>Sar</taxon>
        <taxon>Stramenopiles</taxon>
        <taxon>Oomycota</taxon>
        <taxon>Peronosporomycetes</taxon>
        <taxon>Peronosporales</taxon>
        <taxon>Peronosporaceae</taxon>
        <taxon>Phytophthora</taxon>
    </lineage>
</organism>
<comment type="similarity">
    <text evidence="1">Belongs to the recoverin family.</text>
</comment>
<keyword evidence="4" id="KW-0677">Repeat</keyword>
<evidence type="ECO:0000256" key="4">
    <source>
        <dbReference type="ARBA" id="ARBA00022737"/>
    </source>
</evidence>
<evidence type="ECO:0000313" key="8">
    <source>
        <dbReference type="EMBL" id="KAG7394391.1"/>
    </source>
</evidence>
<gene>
    <name evidence="8" type="primary">USP32_4</name>
    <name evidence="8" type="ORF">PHYBOEH_005234</name>
</gene>
<dbReference type="GO" id="GO:0016787">
    <property type="term" value="F:hydrolase activity"/>
    <property type="evidence" value="ECO:0007669"/>
    <property type="project" value="UniProtKB-KW"/>
</dbReference>
<evidence type="ECO:0000256" key="3">
    <source>
        <dbReference type="ARBA" id="ARBA00022723"/>
    </source>
</evidence>
<dbReference type="InterPro" id="IPR002048">
    <property type="entry name" value="EF_hand_dom"/>
</dbReference>
<dbReference type="PANTHER" id="PTHR23055:SF178">
    <property type="entry name" value="NEUROCALCIN HOMOLOG"/>
    <property type="match status" value="1"/>
</dbReference>
<dbReference type="OrthoDB" id="191686at2759"/>
<dbReference type="GO" id="GO:0005509">
    <property type="term" value="F:calcium ion binding"/>
    <property type="evidence" value="ECO:0007669"/>
    <property type="project" value="InterPro"/>
</dbReference>
<keyword evidence="2" id="KW-0519">Myristate</keyword>
<evidence type="ECO:0000256" key="2">
    <source>
        <dbReference type="ARBA" id="ARBA00022707"/>
    </source>
</evidence>
<evidence type="ECO:0000256" key="5">
    <source>
        <dbReference type="ARBA" id="ARBA00023288"/>
    </source>
</evidence>
<dbReference type="PROSITE" id="PS50222">
    <property type="entry name" value="EF_HAND_2"/>
    <property type="match status" value="1"/>
</dbReference>
<dbReference type="PANTHER" id="PTHR23055">
    <property type="entry name" value="CALCIUM BINDING PROTEINS"/>
    <property type="match status" value="1"/>
</dbReference>
<name>A0A8T1WMG1_9STRA</name>
<evidence type="ECO:0000256" key="6">
    <source>
        <dbReference type="SAM" id="MobiDB-lite"/>
    </source>
</evidence>
<keyword evidence="5" id="KW-0449">Lipoprotein</keyword>
<proteinExistence type="inferred from homology"/>
<feature type="compositionally biased region" description="Low complexity" evidence="6">
    <location>
        <begin position="51"/>
        <end position="67"/>
    </location>
</feature>
<keyword evidence="9" id="KW-1185">Reference proteome</keyword>
<protein>
    <submittedName>
        <fullName evidence="8">Ubiquitin carboxyl-terminal hydrolase 32</fullName>
    </submittedName>
</protein>
<dbReference type="Proteomes" id="UP000693981">
    <property type="component" value="Unassembled WGS sequence"/>
</dbReference>
<feature type="domain" description="EF-hand" evidence="7">
    <location>
        <begin position="129"/>
        <end position="164"/>
    </location>
</feature>
<keyword evidence="3" id="KW-0479">Metal-binding</keyword>
<keyword evidence="8" id="KW-0378">Hydrolase</keyword>
<evidence type="ECO:0000313" key="9">
    <source>
        <dbReference type="Proteomes" id="UP000693981"/>
    </source>
</evidence>
<accession>A0A8T1WMG1</accession>
<evidence type="ECO:0000256" key="1">
    <source>
        <dbReference type="ARBA" id="ARBA00006049"/>
    </source>
</evidence>
<dbReference type="AlphaFoldDB" id="A0A8T1WMG1"/>
<evidence type="ECO:0000259" key="7">
    <source>
        <dbReference type="PROSITE" id="PS50222"/>
    </source>
</evidence>
<dbReference type="InterPro" id="IPR028846">
    <property type="entry name" value="Recoverin"/>
</dbReference>
<reference evidence="8" key="1">
    <citation type="submission" date="2021-02" db="EMBL/GenBank/DDBJ databases">
        <authorList>
            <person name="Palmer J.M."/>
        </authorList>
    </citation>
    <scope>NUCLEOTIDE SEQUENCE</scope>
    <source>
        <strain evidence="8">SCRP23</strain>
    </source>
</reference>
<feature type="region of interest" description="Disordered" evidence="6">
    <location>
        <begin position="51"/>
        <end position="71"/>
    </location>
</feature>